<dbReference type="Pfam" id="PF01037">
    <property type="entry name" value="AsnC_trans_reg"/>
    <property type="match status" value="1"/>
</dbReference>
<sequence length="174" mass="19509">MRQDKLDSIDLRILAALQREGRMTKSALAETVNLTPTPCWERLKRLEKAGYIKGYRAEVALEKIGSVTTVMVEVTLKQHRYEDFARFEQAVRGIDEVVECYATGGGIDYLLKVVARDIDTYQRLIDRLLIAEIGIDRYFTYVVTRAVKTALQPSVATLVPDGDIAPEKTSGRAG</sequence>
<dbReference type="Gene3D" id="1.10.10.10">
    <property type="entry name" value="Winged helix-like DNA-binding domain superfamily/Winged helix DNA-binding domain"/>
    <property type="match status" value="1"/>
</dbReference>
<evidence type="ECO:0000259" key="4">
    <source>
        <dbReference type="PROSITE" id="PS50956"/>
    </source>
</evidence>
<dbReference type="SUPFAM" id="SSF54909">
    <property type="entry name" value="Dimeric alpha+beta barrel"/>
    <property type="match status" value="1"/>
</dbReference>
<dbReference type="InterPro" id="IPR011008">
    <property type="entry name" value="Dimeric_a/b-barrel"/>
</dbReference>
<dbReference type="PANTHER" id="PTHR30154:SF34">
    <property type="entry name" value="TRANSCRIPTIONAL REGULATOR AZLB"/>
    <property type="match status" value="1"/>
</dbReference>
<dbReference type="SMART" id="SM00344">
    <property type="entry name" value="HTH_ASNC"/>
    <property type="match status" value="1"/>
</dbReference>
<dbReference type="InterPro" id="IPR019885">
    <property type="entry name" value="Tscrpt_reg_HTH_AsnC-type_CS"/>
</dbReference>
<evidence type="ECO:0000256" key="1">
    <source>
        <dbReference type="ARBA" id="ARBA00023015"/>
    </source>
</evidence>
<dbReference type="CDD" id="cd00090">
    <property type="entry name" value="HTH_ARSR"/>
    <property type="match status" value="1"/>
</dbReference>
<dbReference type="AlphaFoldDB" id="A0A7S8C8R1"/>
<keyword evidence="1" id="KW-0805">Transcription regulation</keyword>
<keyword evidence="6" id="KW-1185">Reference proteome</keyword>
<keyword evidence="3" id="KW-0804">Transcription</keyword>
<evidence type="ECO:0000256" key="2">
    <source>
        <dbReference type="ARBA" id="ARBA00023125"/>
    </source>
</evidence>
<dbReference type="Proteomes" id="UP000593594">
    <property type="component" value="Chromosome"/>
</dbReference>
<dbReference type="InterPro" id="IPR000485">
    <property type="entry name" value="AsnC-type_HTH_dom"/>
</dbReference>
<dbReference type="GO" id="GO:0043200">
    <property type="term" value="P:response to amino acid"/>
    <property type="evidence" value="ECO:0007669"/>
    <property type="project" value="TreeGrafter"/>
</dbReference>
<dbReference type="Pfam" id="PF13412">
    <property type="entry name" value="HTH_24"/>
    <property type="match status" value="1"/>
</dbReference>
<feature type="domain" description="HTH asnC-type" evidence="4">
    <location>
        <begin position="6"/>
        <end position="67"/>
    </location>
</feature>
<evidence type="ECO:0000313" key="6">
    <source>
        <dbReference type="Proteomes" id="UP000593594"/>
    </source>
</evidence>
<dbReference type="GO" id="GO:0043565">
    <property type="term" value="F:sequence-specific DNA binding"/>
    <property type="evidence" value="ECO:0007669"/>
    <property type="project" value="InterPro"/>
</dbReference>
<dbReference type="KEGG" id="kmn:HW532_10900"/>
<dbReference type="InterPro" id="IPR019888">
    <property type="entry name" value="Tscrpt_reg_AsnC-like"/>
</dbReference>
<dbReference type="PROSITE" id="PS50956">
    <property type="entry name" value="HTH_ASNC_2"/>
    <property type="match status" value="1"/>
</dbReference>
<keyword evidence="2" id="KW-0238">DNA-binding</keyword>
<reference evidence="5 6" key="1">
    <citation type="submission" date="2020-06" db="EMBL/GenBank/DDBJ databases">
        <title>Genome sequence of 2 isolates from Red Sea Mangroves.</title>
        <authorList>
            <person name="Sefrji F."/>
            <person name="Michoud G."/>
            <person name="Merlino G."/>
            <person name="Daffonchio D."/>
        </authorList>
    </citation>
    <scope>NUCLEOTIDE SEQUENCE [LARGE SCALE GENOMIC DNA]</scope>
    <source>
        <strain evidence="5 6">R1DC25</strain>
    </source>
</reference>
<organism evidence="5 6">
    <name type="scientific">Kaustia mangrovi</name>
    <dbReference type="NCBI Taxonomy" id="2593653"/>
    <lineage>
        <taxon>Bacteria</taxon>
        <taxon>Pseudomonadati</taxon>
        <taxon>Pseudomonadota</taxon>
        <taxon>Alphaproteobacteria</taxon>
        <taxon>Hyphomicrobiales</taxon>
        <taxon>Parvibaculaceae</taxon>
        <taxon>Kaustia</taxon>
    </lineage>
</organism>
<dbReference type="InterPro" id="IPR011991">
    <property type="entry name" value="ArsR-like_HTH"/>
</dbReference>
<dbReference type="InterPro" id="IPR019887">
    <property type="entry name" value="Tscrpt_reg_AsnC/Lrp_C"/>
</dbReference>
<dbReference type="PRINTS" id="PR00033">
    <property type="entry name" value="HTHASNC"/>
</dbReference>
<gene>
    <name evidence="5" type="ORF">HW532_10900</name>
</gene>
<dbReference type="InterPro" id="IPR036388">
    <property type="entry name" value="WH-like_DNA-bd_sf"/>
</dbReference>
<dbReference type="PROSITE" id="PS00519">
    <property type="entry name" value="HTH_ASNC_1"/>
    <property type="match status" value="1"/>
</dbReference>
<dbReference type="GO" id="GO:0006355">
    <property type="term" value="P:regulation of DNA-templated transcription"/>
    <property type="evidence" value="ECO:0007669"/>
    <property type="project" value="UniProtKB-ARBA"/>
</dbReference>
<dbReference type="GO" id="GO:0005829">
    <property type="term" value="C:cytosol"/>
    <property type="evidence" value="ECO:0007669"/>
    <property type="project" value="TreeGrafter"/>
</dbReference>
<name>A0A7S8C8R1_9HYPH</name>
<accession>A0A7S8C8R1</accession>
<dbReference type="EMBL" id="CP058214">
    <property type="protein sequence ID" value="QPC45291.1"/>
    <property type="molecule type" value="Genomic_DNA"/>
</dbReference>
<evidence type="ECO:0000256" key="3">
    <source>
        <dbReference type="ARBA" id="ARBA00023163"/>
    </source>
</evidence>
<dbReference type="PANTHER" id="PTHR30154">
    <property type="entry name" value="LEUCINE-RESPONSIVE REGULATORY PROTEIN"/>
    <property type="match status" value="1"/>
</dbReference>
<dbReference type="Gene3D" id="3.30.70.920">
    <property type="match status" value="1"/>
</dbReference>
<evidence type="ECO:0000313" key="5">
    <source>
        <dbReference type="EMBL" id="QPC45291.1"/>
    </source>
</evidence>
<protein>
    <submittedName>
        <fullName evidence="5">Lrp/AsnC family transcriptional regulator</fullName>
    </submittedName>
</protein>
<dbReference type="InterPro" id="IPR036390">
    <property type="entry name" value="WH_DNA-bd_sf"/>
</dbReference>
<dbReference type="SUPFAM" id="SSF46785">
    <property type="entry name" value="Winged helix' DNA-binding domain"/>
    <property type="match status" value="1"/>
</dbReference>
<proteinExistence type="predicted"/>